<evidence type="ECO:0000259" key="7">
    <source>
        <dbReference type="Pfam" id="PF19290"/>
    </source>
</evidence>
<proteinExistence type="inferred from homology"/>
<keyword evidence="4" id="KW-0482">Metalloprotease</keyword>
<reference evidence="8 9" key="1">
    <citation type="journal article" date="2017" name="ISME J.">
        <title>Energy and carbon metabolisms in a deep terrestrial subsurface fluid microbial community.</title>
        <authorList>
            <person name="Momper L."/>
            <person name="Jungbluth S.P."/>
            <person name="Lee M.D."/>
            <person name="Amend J.P."/>
        </authorList>
    </citation>
    <scope>NUCLEOTIDE SEQUENCE [LARGE SCALE GENOMIC DNA]</scope>
    <source>
        <strain evidence="8">SURF_5</strain>
    </source>
</reference>
<dbReference type="Gene3D" id="3.30.2290.10">
    <property type="entry name" value="PmbA/TldD superfamily"/>
    <property type="match status" value="1"/>
</dbReference>
<feature type="domain" description="Metalloprotease TldD/E N-terminal" evidence="5">
    <location>
        <begin position="22"/>
        <end position="83"/>
    </location>
</feature>
<dbReference type="InterPro" id="IPR051463">
    <property type="entry name" value="Peptidase_U62_metallo"/>
</dbReference>
<dbReference type="AlphaFoldDB" id="A0A3A4N2P7"/>
<dbReference type="Pfam" id="PF19289">
    <property type="entry name" value="PmbA_TldD_3rd"/>
    <property type="match status" value="1"/>
</dbReference>
<evidence type="ECO:0000256" key="3">
    <source>
        <dbReference type="ARBA" id="ARBA00022801"/>
    </source>
</evidence>
<sequence length="460" mass="49150">MKIVREIPKILQLALKNGGDFAELFIEERFSVSIGCEANKIERVISGTDRGAGLRVVVGDMTAYASTNQLTAAALRDLAERVSKGIRAPVQKYTFPEAVKVSFEKKRIKYPSAVPASEKVSKVLEANETAWSAGKEVVQVLVRYGDSRQRVIIANSSGLLVTDERDHIIFLVHSVAKRGDLIQTGYEPVGGTMGFEMFEDTTPAKVARTAAEQALRMLDASPAPTGIMPVVVGAEAGGTMIHEAVGHGLEADLVQKGLSVFAGKIGQRIASESVSVHDDATIPRRRGTFKVDDEGTPAERTVLVENGVLKSYLYDVIGARKEGRASTGNGRRESYRHRPIPRMTNTLIVPGGARPEDVISATDKGLFVRRMGGGQVNTVSGDFMFEVSEGYLIRNGEIKEPVRGASLIGNSLKVLSGIDMVANDLGFGLGTCGKDGQGAPVSDAQPTLRIRGITVGGTSA</sequence>
<dbReference type="InterPro" id="IPR045570">
    <property type="entry name" value="Metalloprtase-TldD/E_cen_dom"/>
</dbReference>
<dbReference type="InterPro" id="IPR045569">
    <property type="entry name" value="Metalloprtase-TldD/E_C"/>
</dbReference>
<dbReference type="EMBL" id="QZKU01000145">
    <property type="protein sequence ID" value="RJP14039.1"/>
    <property type="molecule type" value="Genomic_DNA"/>
</dbReference>
<evidence type="ECO:0000256" key="1">
    <source>
        <dbReference type="ARBA" id="ARBA00005836"/>
    </source>
</evidence>
<dbReference type="Proteomes" id="UP000265882">
    <property type="component" value="Unassembled WGS sequence"/>
</dbReference>
<dbReference type="SUPFAM" id="SSF111283">
    <property type="entry name" value="Putative modulator of DNA gyrase, PmbA/TldD"/>
    <property type="match status" value="1"/>
</dbReference>
<dbReference type="GO" id="GO:0005829">
    <property type="term" value="C:cytosol"/>
    <property type="evidence" value="ECO:0007669"/>
    <property type="project" value="TreeGrafter"/>
</dbReference>
<dbReference type="PANTHER" id="PTHR30624">
    <property type="entry name" value="UNCHARACTERIZED PROTEIN TLDD AND PMBA"/>
    <property type="match status" value="1"/>
</dbReference>
<dbReference type="Pfam" id="PF19290">
    <property type="entry name" value="PmbA_TldD_2nd"/>
    <property type="match status" value="1"/>
</dbReference>
<dbReference type="Pfam" id="PF01523">
    <property type="entry name" value="PmbA_TldD_1st"/>
    <property type="match status" value="1"/>
</dbReference>
<evidence type="ECO:0000259" key="6">
    <source>
        <dbReference type="Pfam" id="PF19289"/>
    </source>
</evidence>
<organism evidence="8 9">
    <name type="scientific">Abyssobacteria bacterium (strain SURF_5)</name>
    <dbReference type="NCBI Taxonomy" id="2093360"/>
    <lineage>
        <taxon>Bacteria</taxon>
        <taxon>Pseudomonadati</taxon>
        <taxon>Candidatus Hydrogenedentota</taxon>
        <taxon>Candidatus Abyssobacteria</taxon>
    </lineage>
</organism>
<accession>A0A3A4N2P7</accession>
<dbReference type="InterPro" id="IPR002510">
    <property type="entry name" value="Metalloprtase-TldD/E_N"/>
</dbReference>
<evidence type="ECO:0000313" key="8">
    <source>
        <dbReference type="EMBL" id="RJP14039.1"/>
    </source>
</evidence>
<protein>
    <submittedName>
        <fullName evidence="8">TldD/PmbA family protein</fullName>
    </submittedName>
</protein>
<feature type="domain" description="Metalloprotease TldD/E central" evidence="7">
    <location>
        <begin position="110"/>
        <end position="218"/>
    </location>
</feature>
<feature type="domain" description="Metalloprotease TldD/E C-terminal" evidence="6">
    <location>
        <begin position="225"/>
        <end position="457"/>
    </location>
</feature>
<dbReference type="PIRSF" id="PIRSF004919">
    <property type="entry name" value="TldD"/>
    <property type="match status" value="1"/>
</dbReference>
<dbReference type="PANTHER" id="PTHR30624:SF4">
    <property type="entry name" value="METALLOPROTEASE TLDD"/>
    <property type="match status" value="1"/>
</dbReference>
<comment type="caution">
    <text evidence="8">The sequence shown here is derived from an EMBL/GenBank/DDBJ whole genome shotgun (WGS) entry which is preliminary data.</text>
</comment>
<comment type="similarity">
    <text evidence="1">Belongs to the peptidase U62 family.</text>
</comment>
<evidence type="ECO:0000313" key="9">
    <source>
        <dbReference type="Proteomes" id="UP000265882"/>
    </source>
</evidence>
<dbReference type="InterPro" id="IPR035068">
    <property type="entry name" value="TldD/PmbA_N"/>
</dbReference>
<evidence type="ECO:0000256" key="4">
    <source>
        <dbReference type="ARBA" id="ARBA00023049"/>
    </source>
</evidence>
<evidence type="ECO:0000256" key="2">
    <source>
        <dbReference type="ARBA" id="ARBA00022670"/>
    </source>
</evidence>
<dbReference type="InterPro" id="IPR025502">
    <property type="entry name" value="TldD"/>
</dbReference>
<keyword evidence="3" id="KW-0378">Hydrolase</keyword>
<name>A0A3A4N2P7_ABYX5</name>
<evidence type="ECO:0000259" key="5">
    <source>
        <dbReference type="Pfam" id="PF01523"/>
    </source>
</evidence>
<dbReference type="InterPro" id="IPR036059">
    <property type="entry name" value="TldD/PmbA_sf"/>
</dbReference>
<keyword evidence="2" id="KW-0645">Protease</keyword>
<dbReference type="GO" id="GO:0008237">
    <property type="term" value="F:metallopeptidase activity"/>
    <property type="evidence" value="ECO:0007669"/>
    <property type="project" value="UniProtKB-KW"/>
</dbReference>
<dbReference type="GO" id="GO:0006508">
    <property type="term" value="P:proteolysis"/>
    <property type="evidence" value="ECO:0007669"/>
    <property type="project" value="UniProtKB-KW"/>
</dbReference>
<gene>
    <name evidence="8" type="ORF">C4520_22060</name>
</gene>